<name>A0A072UKH8_MEDTR</name>
<dbReference type="EMBL" id="CM001220">
    <property type="protein sequence ID" value="KEH29876.1"/>
    <property type="molecule type" value="Genomic_DNA"/>
</dbReference>
<dbReference type="HOGENOM" id="CLU_1680549_0_0_1"/>
<evidence type="ECO:0000313" key="1">
    <source>
        <dbReference type="EMBL" id="KEH29876.1"/>
    </source>
</evidence>
<gene>
    <name evidence="1" type="ordered locus">MTR_4g053887</name>
</gene>
<dbReference type="EnsemblPlants" id="KEH29876">
    <property type="protein sequence ID" value="KEH29876"/>
    <property type="gene ID" value="MTR_4g053887"/>
</dbReference>
<reference evidence="1 3" key="1">
    <citation type="journal article" date="2011" name="Nature">
        <title>The Medicago genome provides insight into the evolution of rhizobial symbioses.</title>
        <authorList>
            <person name="Young N.D."/>
            <person name="Debelle F."/>
            <person name="Oldroyd G.E."/>
            <person name="Geurts R."/>
            <person name="Cannon S.B."/>
            <person name="Udvardi M.K."/>
            <person name="Benedito V.A."/>
            <person name="Mayer K.F."/>
            <person name="Gouzy J."/>
            <person name="Schoof H."/>
            <person name="Van de Peer Y."/>
            <person name="Proost S."/>
            <person name="Cook D.R."/>
            <person name="Meyers B.C."/>
            <person name="Spannagl M."/>
            <person name="Cheung F."/>
            <person name="De Mita S."/>
            <person name="Krishnakumar V."/>
            <person name="Gundlach H."/>
            <person name="Zhou S."/>
            <person name="Mudge J."/>
            <person name="Bharti A.K."/>
            <person name="Murray J.D."/>
            <person name="Naoumkina M.A."/>
            <person name="Rosen B."/>
            <person name="Silverstein K.A."/>
            <person name="Tang H."/>
            <person name="Rombauts S."/>
            <person name="Zhao P.X."/>
            <person name="Zhou P."/>
            <person name="Barbe V."/>
            <person name="Bardou P."/>
            <person name="Bechner M."/>
            <person name="Bellec A."/>
            <person name="Berger A."/>
            <person name="Berges H."/>
            <person name="Bidwell S."/>
            <person name="Bisseling T."/>
            <person name="Choisne N."/>
            <person name="Couloux A."/>
            <person name="Denny R."/>
            <person name="Deshpande S."/>
            <person name="Dai X."/>
            <person name="Doyle J.J."/>
            <person name="Dudez A.M."/>
            <person name="Farmer A.D."/>
            <person name="Fouteau S."/>
            <person name="Franken C."/>
            <person name="Gibelin C."/>
            <person name="Gish J."/>
            <person name="Goldstein S."/>
            <person name="Gonzalez A.J."/>
            <person name="Green P.J."/>
            <person name="Hallab A."/>
            <person name="Hartog M."/>
            <person name="Hua A."/>
            <person name="Humphray S.J."/>
            <person name="Jeong D.H."/>
            <person name="Jing Y."/>
            <person name="Jocker A."/>
            <person name="Kenton S.M."/>
            <person name="Kim D.J."/>
            <person name="Klee K."/>
            <person name="Lai H."/>
            <person name="Lang C."/>
            <person name="Lin S."/>
            <person name="Macmil S.L."/>
            <person name="Magdelenat G."/>
            <person name="Matthews L."/>
            <person name="McCorrison J."/>
            <person name="Monaghan E.L."/>
            <person name="Mun J.H."/>
            <person name="Najar F.Z."/>
            <person name="Nicholson C."/>
            <person name="Noirot C."/>
            <person name="O'Bleness M."/>
            <person name="Paule C.R."/>
            <person name="Poulain J."/>
            <person name="Prion F."/>
            <person name="Qin B."/>
            <person name="Qu C."/>
            <person name="Retzel E.F."/>
            <person name="Riddle C."/>
            <person name="Sallet E."/>
            <person name="Samain S."/>
            <person name="Samson N."/>
            <person name="Sanders I."/>
            <person name="Saurat O."/>
            <person name="Scarpelli C."/>
            <person name="Schiex T."/>
            <person name="Segurens B."/>
            <person name="Severin A.J."/>
            <person name="Sherrier D.J."/>
            <person name="Shi R."/>
            <person name="Sims S."/>
            <person name="Singer S.R."/>
            <person name="Sinharoy S."/>
            <person name="Sterck L."/>
            <person name="Viollet A."/>
            <person name="Wang B.B."/>
            <person name="Wang K."/>
            <person name="Wang M."/>
            <person name="Wang X."/>
            <person name="Warfsmann J."/>
            <person name="Weissenbach J."/>
            <person name="White D.D."/>
            <person name="White J.D."/>
            <person name="Wiley G.B."/>
            <person name="Wincker P."/>
            <person name="Xing Y."/>
            <person name="Yang L."/>
            <person name="Yao Z."/>
            <person name="Ying F."/>
            <person name="Zhai J."/>
            <person name="Zhou L."/>
            <person name="Zuber A."/>
            <person name="Denarie J."/>
            <person name="Dixon R.A."/>
            <person name="May G.D."/>
            <person name="Schwartz D.C."/>
            <person name="Rogers J."/>
            <person name="Quetier F."/>
            <person name="Town C.D."/>
            <person name="Roe B.A."/>
        </authorList>
    </citation>
    <scope>NUCLEOTIDE SEQUENCE [LARGE SCALE GENOMIC DNA]</scope>
    <source>
        <strain evidence="1">A17</strain>
        <strain evidence="2 3">cv. Jemalong A17</strain>
    </source>
</reference>
<evidence type="ECO:0000313" key="3">
    <source>
        <dbReference type="Proteomes" id="UP000002051"/>
    </source>
</evidence>
<dbReference type="AlphaFoldDB" id="A0A072UKH8"/>
<keyword evidence="3" id="KW-1185">Reference proteome</keyword>
<accession>A0A072UKH8</accession>
<reference evidence="2" key="3">
    <citation type="submission" date="2015-04" db="UniProtKB">
        <authorList>
            <consortium name="EnsemblPlants"/>
        </authorList>
    </citation>
    <scope>IDENTIFICATION</scope>
    <source>
        <strain evidence="2">cv. Jemalong A17</strain>
    </source>
</reference>
<proteinExistence type="predicted"/>
<reference evidence="1 3" key="2">
    <citation type="journal article" date="2014" name="BMC Genomics">
        <title>An improved genome release (version Mt4.0) for the model legume Medicago truncatula.</title>
        <authorList>
            <person name="Tang H."/>
            <person name="Krishnakumar V."/>
            <person name="Bidwell S."/>
            <person name="Rosen B."/>
            <person name="Chan A."/>
            <person name="Zhou S."/>
            <person name="Gentzbittel L."/>
            <person name="Childs K.L."/>
            <person name="Yandell M."/>
            <person name="Gundlach H."/>
            <person name="Mayer K.F."/>
            <person name="Schwartz D.C."/>
            <person name="Town C.D."/>
        </authorList>
    </citation>
    <scope>GENOME REANNOTATION</scope>
    <source>
        <strain evidence="1">A17</strain>
        <strain evidence="2 3">cv. Jemalong A17</strain>
    </source>
</reference>
<sequence>MVNIREGPLANNPVTDFDKAVNKLRQKYRSYIVEYDAEEGAVMLPNMFAKDFGDQIRRFATLIDPKNNKFEVLLERVNGHDRFGKNVKCPIFNLPMQFVIDKTSVQPTFNNVVPPSLIGGEWKLFVDCCNLYEEMRMRFGAPAGGKNNALYVKVVAN</sequence>
<evidence type="ECO:0000313" key="2">
    <source>
        <dbReference type="EnsemblPlants" id="KEH29876"/>
    </source>
</evidence>
<organism evidence="1 3">
    <name type="scientific">Medicago truncatula</name>
    <name type="common">Barrel medic</name>
    <name type="synonym">Medicago tribuloides</name>
    <dbReference type="NCBI Taxonomy" id="3880"/>
    <lineage>
        <taxon>Eukaryota</taxon>
        <taxon>Viridiplantae</taxon>
        <taxon>Streptophyta</taxon>
        <taxon>Embryophyta</taxon>
        <taxon>Tracheophyta</taxon>
        <taxon>Spermatophyta</taxon>
        <taxon>Magnoliopsida</taxon>
        <taxon>eudicotyledons</taxon>
        <taxon>Gunneridae</taxon>
        <taxon>Pentapetalae</taxon>
        <taxon>rosids</taxon>
        <taxon>fabids</taxon>
        <taxon>Fabales</taxon>
        <taxon>Fabaceae</taxon>
        <taxon>Papilionoideae</taxon>
        <taxon>50 kb inversion clade</taxon>
        <taxon>NPAAA clade</taxon>
        <taxon>Hologalegina</taxon>
        <taxon>IRL clade</taxon>
        <taxon>Trifolieae</taxon>
        <taxon>Medicago</taxon>
    </lineage>
</organism>
<protein>
    <submittedName>
        <fullName evidence="1 2">Uncharacterized protein</fullName>
    </submittedName>
</protein>
<dbReference type="Proteomes" id="UP000002051">
    <property type="component" value="Chromosome 4"/>
</dbReference>